<dbReference type="PANTHER" id="PTHR40940">
    <property type="entry name" value="PROTEIN BATD-RELATED"/>
    <property type="match status" value="1"/>
</dbReference>
<sequence>MVKKLAILLLFCYSFIKIEAQVNCFANVAIDKHSVYAQEPFKATVTVSTATWYTAPLDFDNIQISNAFILPFSRTFSTMLTVNGKQYASLQFYFIVFPYKPGNYSFPAINIRVETPPLGSSTSQKVTINTSPQKFVVKDIPQKFKGENWFVAKNVYVSEHWNKSLNNLKVGDVLKRTVVIDAKGTLPQFIPGFKNDSLDWASVYPDDPDLADTRDDYDANGKRTQTITYLLEKEGTFEMPAINIAWWNPYASRLYKRSAAGATLHVKANPNLGMLTTLKDSLSAFSAAKEAVHQHKGALRIYGILWYWFLLYALIALCLTYVVVRMIIAAYKKIRQRRRLYVVSEPYWFKKFLSAQNKTGSVVNALYAWWDRWIAKDKFPSVNQTLQDGQDKHILEEMNTYNKEVYNEGNKNALVDKDFKTLIRQLRKERTSTNEPARQVDERQDLWEES</sequence>
<keyword evidence="2" id="KW-0812">Transmembrane</keyword>
<protein>
    <submittedName>
        <fullName evidence="4">BatD family protein</fullName>
    </submittedName>
</protein>
<evidence type="ECO:0000256" key="1">
    <source>
        <dbReference type="SAM" id="MobiDB-lite"/>
    </source>
</evidence>
<dbReference type="InterPro" id="IPR025738">
    <property type="entry name" value="BatD"/>
</dbReference>
<keyword evidence="2" id="KW-0472">Membrane</keyword>
<reference evidence="4 5" key="1">
    <citation type="submission" date="2023-07" db="EMBL/GenBank/DDBJ databases">
        <authorList>
            <person name="Lian W.-H."/>
        </authorList>
    </citation>
    <scope>NUCLEOTIDE SEQUENCE [LARGE SCALE GENOMIC DNA]</scope>
    <source>
        <strain evidence="4 5">SYSU DXS3180</strain>
    </source>
</reference>
<feature type="transmembrane region" description="Helical" evidence="2">
    <location>
        <begin position="305"/>
        <end position="331"/>
    </location>
</feature>
<gene>
    <name evidence="4" type="ORF">QTN47_05650</name>
</gene>
<feature type="region of interest" description="Disordered" evidence="1">
    <location>
        <begin position="430"/>
        <end position="450"/>
    </location>
</feature>
<evidence type="ECO:0000256" key="3">
    <source>
        <dbReference type="SAM" id="SignalP"/>
    </source>
</evidence>
<dbReference type="EMBL" id="JAULBC010000001">
    <property type="protein sequence ID" value="MEX6686966.1"/>
    <property type="molecule type" value="Genomic_DNA"/>
</dbReference>
<proteinExistence type="predicted"/>
<name>A0ABV3ZAS4_9BACT</name>
<organism evidence="4 5">
    <name type="scientific">Danxiaibacter flavus</name>
    <dbReference type="NCBI Taxonomy" id="3049108"/>
    <lineage>
        <taxon>Bacteria</taxon>
        <taxon>Pseudomonadati</taxon>
        <taxon>Bacteroidota</taxon>
        <taxon>Chitinophagia</taxon>
        <taxon>Chitinophagales</taxon>
        <taxon>Chitinophagaceae</taxon>
        <taxon>Danxiaibacter</taxon>
    </lineage>
</organism>
<dbReference type="Proteomes" id="UP001560573">
    <property type="component" value="Unassembled WGS sequence"/>
</dbReference>
<feature type="chain" id="PRO_5045886637" evidence="3">
    <location>
        <begin position="21"/>
        <end position="450"/>
    </location>
</feature>
<keyword evidence="3" id="KW-0732">Signal</keyword>
<evidence type="ECO:0000256" key="2">
    <source>
        <dbReference type="SAM" id="Phobius"/>
    </source>
</evidence>
<evidence type="ECO:0000313" key="5">
    <source>
        <dbReference type="Proteomes" id="UP001560573"/>
    </source>
</evidence>
<keyword evidence="5" id="KW-1185">Reference proteome</keyword>
<keyword evidence="2" id="KW-1133">Transmembrane helix</keyword>
<dbReference type="RefSeq" id="WP_369328363.1">
    <property type="nucleotide sequence ID" value="NZ_JAULBC010000001.1"/>
</dbReference>
<evidence type="ECO:0000313" key="4">
    <source>
        <dbReference type="EMBL" id="MEX6686966.1"/>
    </source>
</evidence>
<comment type="caution">
    <text evidence="4">The sequence shown here is derived from an EMBL/GenBank/DDBJ whole genome shotgun (WGS) entry which is preliminary data.</text>
</comment>
<dbReference type="PANTHER" id="PTHR40940:SF1">
    <property type="entry name" value="PROTEIN BATD"/>
    <property type="match status" value="1"/>
</dbReference>
<dbReference type="Pfam" id="PF13584">
    <property type="entry name" value="BatD"/>
    <property type="match status" value="1"/>
</dbReference>
<feature type="signal peptide" evidence="3">
    <location>
        <begin position="1"/>
        <end position="20"/>
    </location>
</feature>
<accession>A0ABV3ZAS4</accession>